<dbReference type="PROSITE" id="PS51891">
    <property type="entry name" value="CENP_V_GFA"/>
    <property type="match status" value="1"/>
</dbReference>
<dbReference type="EMBL" id="CP071794">
    <property type="protein sequence ID" value="QTD55278.1"/>
    <property type="molecule type" value="Genomic_DNA"/>
</dbReference>
<dbReference type="Proteomes" id="UP000663923">
    <property type="component" value="Chromosome"/>
</dbReference>
<gene>
    <name evidence="5" type="ORF">J4G78_13775</name>
</gene>
<accession>A0ABX7T2U3</accession>
<keyword evidence="2" id="KW-0479">Metal-binding</keyword>
<protein>
    <submittedName>
        <fullName evidence="5">GFA family protein</fullName>
    </submittedName>
</protein>
<dbReference type="PANTHER" id="PTHR28620">
    <property type="entry name" value="CENTROMERE PROTEIN V"/>
    <property type="match status" value="1"/>
</dbReference>
<dbReference type="InterPro" id="IPR011057">
    <property type="entry name" value="Mss4-like_sf"/>
</dbReference>
<dbReference type="SUPFAM" id="SSF51316">
    <property type="entry name" value="Mss4-like"/>
    <property type="match status" value="1"/>
</dbReference>
<evidence type="ECO:0000313" key="5">
    <source>
        <dbReference type="EMBL" id="QTD55278.1"/>
    </source>
</evidence>
<sequence length="115" mass="12956">MVELKGQCHCGAVQITVPSPPEEIIQCNCSLCRKSGWTGSFWNPDVVEIQAEPEILNSYVQGDKMITLWNCKRCGSHTHWTPRTAPPDRMGVNIKMFDAGHWRHLPVRKVDGANL</sequence>
<evidence type="ECO:0000259" key="4">
    <source>
        <dbReference type="PROSITE" id="PS51891"/>
    </source>
</evidence>
<dbReference type="Gene3D" id="2.170.150.70">
    <property type="match status" value="1"/>
</dbReference>
<name>A0ABX7T2U3_9SPHN</name>
<dbReference type="InterPro" id="IPR052355">
    <property type="entry name" value="CENP-V-like"/>
</dbReference>
<evidence type="ECO:0000313" key="6">
    <source>
        <dbReference type="Proteomes" id="UP000663923"/>
    </source>
</evidence>
<dbReference type="PANTHER" id="PTHR28620:SF1">
    <property type="entry name" value="CENP-V_GFA DOMAIN-CONTAINING PROTEIN"/>
    <property type="match status" value="1"/>
</dbReference>
<comment type="similarity">
    <text evidence="1">Belongs to the Gfa family.</text>
</comment>
<evidence type="ECO:0000256" key="2">
    <source>
        <dbReference type="ARBA" id="ARBA00022723"/>
    </source>
</evidence>
<evidence type="ECO:0000256" key="3">
    <source>
        <dbReference type="ARBA" id="ARBA00022833"/>
    </source>
</evidence>
<dbReference type="InterPro" id="IPR006913">
    <property type="entry name" value="CENP-V/GFA"/>
</dbReference>
<feature type="domain" description="CENP-V/GFA" evidence="4">
    <location>
        <begin position="4"/>
        <end position="115"/>
    </location>
</feature>
<keyword evidence="3" id="KW-0862">Zinc</keyword>
<evidence type="ECO:0000256" key="1">
    <source>
        <dbReference type="ARBA" id="ARBA00005495"/>
    </source>
</evidence>
<organism evidence="5 6">
    <name type="scientific">Parasphingorhabdus cellanae</name>
    <dbReference type="NCBI Taxonomy" id="2806553"/>
    <lineage>
        <taxon>Bacteria</taxon>
        <taxon>Pseudomonadati</taxon>
        <taxon>Pseudomonadota</taxon>
        <taxon>Alphaproteobacteria</taxon>
        <taxon>Sphingomonadales</taxon>
        <taxon>Sphingomonadaceae</taxon>
        <taxon>Parasphingorhabdus</taxon>
    </lineage>
</organism>
<dbReference type="RefSeq" id="WP_207987102.1">
    <property type="nucleotide sequence ID" value="NZ_CP071794.1"/>
</dbReference>
<reference evidence="5 6" key="1">
    <citation type="submission" date="2021-03" db="EMBL/GenBank/DDBJ databases">
        <title>Complete genome of Parasphingorhabdus_sp.JHSY0214.</title>
        <authorList>
            <person name="Yoo J.H."/>
            <person name="Bae J.W."/>
        </authorList>
    </citation>
    <scope>NUCLEOTIDE SEQUENCE [LARGE SCALE GENOMIC DNA]</scope>
    <source>
        <strain evidence="5 6">JHSY0214</strain>
    </source>
</reference>
<keyword evidence="6" id="KW-1185">Reference proteome</keyword>
<dbReference type="Pfam" id="PF04828">
    <property type="entry name" value="GFA"/>
    <property type="match status" value="1"/>
</dbReference>
<proteinExistence type="inferred from homology"/>